<evidence type="ECO:0000256" key="3">
    <source>
        <dbReference type="ARBA" id="ARBA00022449"/>
    </source>
</evidence>
<feature type="transmembrane region" description="Helical" evidence="8">
    <location>
        <begin position="407"/>
        <end position="430"/>
    </location>
</feature>
<feature type="transmembrane region" description="Helical" evidence="8">
    <location>
        <begin position="370"/>
        <end position="395"/>
    </location>
</feature>
<dbReference type="Pfam" id="PF01699">
    <property type="entry name" value="Na_Ca_ex"/>
    <property type="match status" value="2"/>
</dbReference>
<accession>A0AB39Z3Y4</accession>
<evidence type="ECO:0000256" key="4">
    <source>
        <dbReference type="ARBA" id="ARBA00022568"/>
    </source>
</evidence>
<dbReference type="GO" id="GO:0016020">
    <property type="term" value="C:membrane"/>
    <property type="evidence" value="ECO:0007669"/>
    <property type="project" value="UniProtKB-SubCell"/>
</dbReference>
<evidence type="ECO:0000313" key="11">
    <source>
        <dbReference type="RefSeq" id="XP_016928115.3"/>
    </source>
</evidence>
<keyword evidence="4" id="KW-0109">Calcium transport</keyword>
<evidence type="ECO:0000256" key="2">
    <source>
        <dbReference type="ARBA" id="ARBA00022448"/>
    </source>
</evidence>
<proteinExistence type="predicted"/>
<dbReference type="PANTHER" id="PTHR12266">
    <property type="entry name" value="NA+/CA2+ K+ INDEPENDENT EXCHANGER"/>
    <property type="match status" value="1"/>
</dbReference>
<feature type="transmembrane region" description="Helical" evidence="8">
    <location>
        <begin position="442"/>
        <end position="463"/>
    </location>
</feature>
<evidence type="ECO:0000256" key="8">
    <source>
        <dbReference type="SAM" id="Phobius"/>
    </source>
</evidence>
<dbReference type="GO" id="GO:0006874">
    <property type="term" value="P:intracellular calcium ion homeostasis"/>
    <property type="evidence" value="ECO:0007669"/>
    <property type="project" value="TreeGrafter"/>
</dbReference>
<sequence>MREETTCRKVHDLPETRRCHFVLNTPDCVTNMNFINYLGWHFCKVDVGNGFNTFWSVVGMLLMAIYVFWMMQMTINKYFCPILKVIADSLRMNESTAGVTVLAIANGSPDLFTAIASRMQSSKYTFLICMSQAMFLHIFVAGVVILTKPFNMEPNYYIRDFGFLFLNVAYMDYIHKRPNGINWVLALPSSFIFVGYVLVAIIDQHLLMARIRKLEKREMDVAEALQLEELKPQTQLPLKRQIIDRSDVKGGRNKHLFRQFWNTVGEFDTERFRRGTVLVKVYLILKQPIDMILRFLIPVVDMEKPLYGWSKLLFNLQVILVPTYIAYIIIRGYTIAGIASYILILIIMIPIAILIFFLTRTDTPPKFFRFTSSMGFLATIFLIFCLTSEVNAMFFTVATIMKVSQDFLLATAVCWAISSNDLVTNLSLALQGWPRMALTATFSAPVFGSFVFLALPLVVQSFMNVPSNINPTEGGFGETVCIFLEVGMGFSMLSALTTNFKLRRACGFLLVSYYFFFLGVLILLEKGVILAYGV</sequence>
<dbReference type="AlphaFoldDB" id="A0AB39Z3Y4"/>
<keyword evidence="7 8" id="KW-0472">Membrane</keyword>
<dbReference type="Gene3D" id="1.20.1420.30">
    <property type="entry name" value="NCX, central ion-binding region"/>
    <property type="match status" value="2"/>
</dbReference>
<dbReference type="RefSeq" id="XP_016928115.3">
    <property type="nucleotide sequence ID" value="XM_017072626.4"/>
</dbReference>
<dbReference type="InterPro" id="IPR004837">
    <property type="entry name" value="NaCa_Exmemb"/>
</dbReference>
<keyword evidence="2" id="KW-0813">Transport</keyword>
<feature type="transmembrane region" description="Helical" evidence="8">
    <location>
        <begin position="336"/>
        <end position="358"/>
    </location>
</feature>
<dbReference type="PANTHER" id="PTHR12266:SF0">
    <property type="entry name" value="MITOCHONDRIAL SODIUM_CALCIUM EXCHANGER PROTEIN"/>
    <property type="match status" value="1"/>
</dbReference>
<feature type="transmembrane region" description="Helical" evidence="8">
    <location>
        <begin position="312"/>
        <end position="330"/>
    </location>
</feature>
<evidence type="ECO:0000256" key="7">
    <source>
        <dbReference type="ARBA" id="ARBA00023136"/>
    </source>
</evidence>
<protein>
    <submittedName>
        <fullName evidence="11">Mitochondrial sodium/calcium exchanger protein</fullName>
    </submittedName>
</protein>
<organism evidence="10 11">
    <name type="scientific">Drosophila suzukii</name>
    <name type="common">Spotted-wing drosophila fruit fly</name>
    <dbReference type="NCBI Taxonomy" id="28584"/>
    <lineage>
        <taxon>Eukaryota</taxon>
        <taxon>Metazoa</taxon>
        <taxon>Ecdysozoa</taxon>
        <taxon>Arthropoda</taxon>
        <taxon>Hexapoda</taxon>
        <taxon>Insecta</taxon>
        <taxon>Pterygota</taxon>
        <taxon>Neoptera</taxon>
        <taxon>Endopterygota</taxon>
        <taxon>Diptera</taxon>
        <taxon>Brachycera</taxon>
        <taxon>Muscomorpha</taxon>
        <taxon>Ephydroidea</taxon>
        <taxon>Drosophilidae</taxon>
        <taxon>Drosophila</taxon>
        <taxon>Sophophora</taxon>
    </lineage>
</organism>
<dbReference type="GeneID" id="108008727"/>
<feature type="transmembrane region" description="Helical" evidence="8">
    <location>
        <begin position="180"/>
        <end position="202"/>
    </location>
</feature>
<keyword evidence="10" id="KW-1185">Reference proteome</keyword>
<feature type="transmembrane region" description="Helical" evidence="8">
    <location>
        <begin position="475"/>
        <end position="496"/>
    </location>
</feature>
<gene>
    <name evidence="11" type="primary">LOC108008727</name>
</gene>
<feature type="transmembrane region" description="Helical" evidence="8">
    <location>
        <begin position="508"/>
        <end position="532"/>
    </location>
</feature>
<comment type="subcellular location">
    <subcellularLocation>
        <location evidence="1">Membrane</location>
        <topology evidence="1">Multi-pass membrane protein</topology>
    </subcellularLocation>
</comment>
<name>A0AB39Z3Y4_DROSZ</name>
<keyword evidence="4" id="KW-0106">Calcium</keyword>
<keyword evidence="6 8" id="KW-1133">Transmembrane helix</keyword>
<dbReference type="GO" id="GO:0005432">
    <property type="term" value="F:calcium:sodium antiporter activity"/>
    <property type="evidence" value="ECO:0007669"/>
    <property type="project" value="TreeGrafter"/>
</dbReference>
<feature type="transmembrane region" description="Helical" evidence="8">
    <location>
        <begin position="124"/>
        <end position="146"/>
    </location>
</feature>
<keyword evidence="3" id="KW-0050">Antiport</keyword>
<dbReference type="InterPro" id="IPR051359">
    <property type="entry name" value="CaCA_antiporter"/>
</dbReference>
<dbReference type="Proteomes" id="UP001652628">
    <property type="component" value="Chromosome 2R"/>
</dbReference>
<feature type="transmembrane region" description="Helical" evidence="8">
    <location>
        <begin position="50"/>
        <end position="69"/>
    </location>
</feature>
<evidence type="ECO:0000256" key="6">
    <source>
        <dbReference type="ARBA" id="ARBA00022989"/>
    </source>
</evidence>
<evidence type="ECO:0000256" key="1">
    <source>
        <dbReference type="ARBA" id="ARBA00004141"/>
    </source>
</evidence>
<dbReference type="InterPro" id="IPR044880">
    <property type="entry name" value="NCX_ion-bd_dom_sf"/>
</dbReference>
<keyword evidence="5 8" id="KW-0812">Transmembrane</keyword>
<evidence type="ECO:0000313" key="10">
    <source>
        <dbReference type="Proteomes" id="UP001652628"/>
    </source>
</evidence>
<evidence type="ECO:0000256" key="5">
    <source>
        <dbReference type="ARBA" id="ARBA00022692"/>
    </source>
</evidence>
<feature type="domain" description="Sodium/calcium exchanger membrane region" evidence="9">
    <location>
        <begin position="63"/>
        <end position="201"/>
    </location>
</feature>
<keyword evidence="4" id="KW-0406">Ion transport</keyword>
<reference evidence="11" key="1">
    <citation type="submission" date="2025-08" db="UniProtKB">
        <authorList>
            <consortium name="RefSeq"/>
        </authorList>
    </citation>
    <scope>IDENTIFICATION</scope>
</reference>
<evidence type="ECO:0000259" key="9">
    <source>
        <dbReference type="Pfam" id="PF01699"/>
    </source>
</evidence>
<feature type="domain" description="Sodium/calcium exchanger membrane region" evidence="9">
    <location>
        <begin position="374"/>
        <end position="522"/>
    </location>
</feature>